<dbReference type="InterPro" id="IPR011250">
    <property type="entry name" value="OMP/PagP_B-barrel"/>
</dbReference>
<gene>
    <name evidence="2" type="ORF">HOP12_08995</name>
</gene>
<evidence type="ECO:0000313" key="2">
    <source>
        <dbReference type="EMBL" id="NOT34290.1"/>
    </source>
</evidence>
<dbReference type="Gene3D" id="2.40.160.20">
    <property type="match status" value="1"/>
</dbReference>
<evidence type="ECO:0008006" key="4">
    <source>
        <dbReference type="Google" id="ProtNLM"/>
    </source>
</evidence>
<accession>A0A849SSD6</accession>
<feature type="signal peptide" evidence="1">
    <location>
        <begin position="1"/>
        <end position="21"/>
    </location>
</feature>
<evidence type="ECO:0000256" key="1">
    <source>
        <dbReference type="SAM" id="SignalP"/>
    </source>
</evidence>
<dbReference type="Proteomes" id="UP000580839">
    <property type="component" value="Unassembled WGS sequence"/>
</dbReference>
<keyword evidence="1" id="KW-0732">Signal</keyword>
<organism evidence="2 3">
    <name type="scientific">Eiseniibacteriota bacterium</name>
    <dbReference type="NCBI Taxonomy" id="2212470"/>
    <lineage>
        <taxon>Bacteria</taxon>
        <taxon>Candidatus Eiseniibacteriota</taxon>
    </lineage>
</organism>
<sequence length="162" mass="17313">MFRRVWILAVALAVIPAAAHAQGGMIATGIGPRVGFTMDPDQFTFGGQVTFAEVAPRLSFDPNLEIGFGDHLSVIALNADLHYHFDTNTTWVPYAGGGLGINFISFDNDLPNSDDSTTEIGANIIVGVSAPTASGNRFFGEFKFGLGDIPEAKLMAGWNFKM</sequence>
<comment type="caution">
    <text evidence="2">The sequence shown here is derived from an EMBL/GenBank/DDBJ whole genome shotgun (WGS) entry which is preliminary data.</text>
</comment>
<dbReference type="EMBL" id="JABFRW010000106">
    <property type="protein sequence ID" value="NOT34290.1"/>
    <property type="molecule type" value="Genomic_DNA"/>
</dbReference>
<proteinExistence type="predicted"/>
<name>A0A849SSD6_UNCEI</name>
<dbReference type="AlphaFoldDB" id="A0A849SSD6"/>
<protein>
    <recommendedName>
        <fullName evidence="4">Porin family protein</fullName>
    </recommendedName>
</protein>
<evidence type="ECO:0000313" key="3">
    <source>
        <dbReference type="Proteomes" id="UP000580839"/>
    </source>
</evidence>
<reference evidence="2 3" key="1">
    <citation type="submission" date="2020-04" db="EMBL/GenBank/DDBJ databases">
        <title>Metagenomic profiling of ammonia- and methane-oxidizing microorganisms in a Dutch drinking water treatment plant.</title>
        <authorList>
            <person name="Poghosyan L."/>
            <person name="Leucker S."/>
        </authorList>
    </citation>
    <scope>NUCLEOTIDE SEQUENCE [LARGE SCALE GENOMIC DNA]</scope>
    <source>
        <strain evidence="2">S-RSF-IL-03</strain>
    </source>
</reference>
<dbReference type="SUPFAM" id="SSF56925">
    <property type="entry name" value="OMPA-like"/>
    <property type="match status" value="1"/>
</dbReference>
<feature type="chain" id="PRO_5032974091" description="Porin family protein" evidence="1">
    <location>
        <begin position="22"/>
        <end position="162"/>
    </location>
</feature>